<dbReference type="Proteomes" id="UP000823388">
    <property type="component" value="Chromosome 7N"/>
</dbReference>
<protein>
    <submittedName>
        <fullName evidence="2">Uncharacterized protein</fullName>
    </submittedName>
</protein>
<reference evidence="2" key="1">
    <citation type="submission" date="2020-05" db="EMBL/GenBank/DDBJ databases">
        <title>WGS assembly of Panicum virgatum.</title>
        <authorList>
            <person name="Lovell J.T."/>
            <person name="Jenkins J."/>
            <person name="Shu S."/>
            <person name="Juenger T.E."/>
            <person name="Schmutz J."/>
        </authorList>
    </citation>
    <scope>NUCLEOTIDE SEQUENCE</scope>
    <source>
        <strain evidence="2">AP13</strain>
    </source>
</reference>
<organism evidence="2 3">
    <name type="scientific">Panicum virgatum</name>
    <name type="common">Blackwell switchgrass</name>
    <dbReference type="NCBI Taxonomy" id="38727"/>
    <lineage>
        <taxon>Eukaryota</taxon>
        <taxon>Viridiplantae</taxon>
        <taxon>Streptophyta</taxon>
        <taxon>Embryophyta</taxon>
        <taxon>Tracheophyta</taxon>
        <taxon>Spermatophyta</taxon>
        <taxon>Magnoliopsida</taxon>
        <taxon>Liliopsida</taxon>
        <taxon>Poales</taxon>
        <taxon>Poaceae</taxon>
        <taxon>PACMAD clade</taxon>
        <taxon>Panicoideae</taxon>
        <taxon>Panicodae</taxon>
        <taxon>Paniceae</taxon>
        <taxon>Panicinae</taxon>
        <taxon>Panicum</taxon>
        <taxon>Panicum sect. Hiantes</taxon>
    </lineage>
</organism>
<feature type="compositionally biased region" description="Low complexity" evidence="1">
    <location>
        <begin position="63"/>
        <end position="75"/>
    </location>
</feature>
<evidence type="ECO:0000313" key="3">
    <source>
        <dbReference type="Proteomes" id="UP000823388"/>
    </source>
</evidence>
<comment type="caution">
    <text evidence="2">The sequence shown here is derived from an EMBL/GenBank/DDBJ whole genome shotgun (WGS) entry which is preliminary data.</text>
</comment>
<dbReference type="AlphaFoldDB" id="A0A8T0PYC9"/>
<feature type="region of interest" description="Disordered" evidence="1">
    <location>
        <begin position="1"/>
        <end position="161"/>
    </location>
</feature>
<feature type="compositionally biased region" description="Basic and acidic residues" evidence="1">
    <location>
        <begin position="1"/>
        <end position="10"/>
    </location>
</feature>
<evidence type="ECO:0000313" key="2">
    <source>
        <dbReference type="EMBL" id="KAG2565379.1"/>
    </source>
</evidence>
<evidence type="ECO:0000256" key="1">
    <source>
        <dbReference type="SAM" id="MobiDB-lite"/>
    </source>
</evidence>
<feature type="compositionally biased region" description="Basic residues" evidence="1">
    <location>
        <begin position="117"/>
        <end position="127"/>
    </location>
</feature>
<feature type="compositionally biased region" description="Basic residues" evidence="1">
    <location>
        <begin position="94"/>
        <end position="106"/>
    </location>
</feature>
<proteinExistence type="predicted"/>
<accession>A0A8T0PYC9</accession>
<gene>
    <name evidence="2" type="ORF">PVAP13_7NG020468</name>
</gene>
<sequence length="326" mass="36037">MLRTIGDDLRTHHRRLVPQTGGDRTHLNTRRQGFNAHALHPAPIPRPAALDWRPSSPKFRSTAAAPRRPCRAARCSQLRITPATPPFSASGRAAFRRAAPRPRPRRASAPPRPASRAGRRAALRGRPGRLGVGQAGSRPWPPWASGEGGSRAPRPACGARRRRKLPPWAHGLAGSRAPRRACGALRRRRGPPAWVGAVRLALRGQPDLPPRDDAVPHRAADHLRPTTPPPIPQPPPSAPWRRRRHLLILAHRWPAETELRDTRPLEELLRSTTPSLRRRRRLSCVHIGGRRSPISGCQSSICVEARPLDRPPPPPPVSQISDLCCR</sequence>
<name>A0A8T0PYC9_PANVG</name>
<keyword evidence="3" id="KW-1185">Reference proteome</keyword>
<dbReference type="EMBL" id="CM029050">
    <property type="protein sequence ID" value="KAG2565379.1"/>
    <property type="molecule type" value="Genomic_DNA"/>
</dbReference>